<proteinExistence type="predicted"/>
<dbReference type="GO" id="GO:0045943">
    <property type="term" value="P:positive regulation of transcription by RNA polymerase I"/>
    <property type="evidence" value="ECO:0007669"/>
    <property type="project" value="InterPro"/>
</dbReference>
<dbReference type="PROSITE" id="PS50082">
    <property type="entry name" value="WD_REPEATS_2"/>
    <property type="match status" value="2"/>
</dbReference>
<dbReference type="GO" id="GO:2000234">
    <property type="term" value="P:positive regulation of rRNA processing"/>
    <property type="evidence" value="ECO:0007669"/>
    <property type="project" value="TreeGrafter"/>
</dbReference>
<feature type="domain" description="WD repeat-containing protein 75 second beta-propeller" evidence="10">
    <location>
        <begin position="414"/>
        <end position="607"/>
    </location>
</feature>
<dbReference type="InterPro" id="IPR036322">
    <property type="entry name" value="WD40_repeat_dom_sf"/>
</dbReference>
<evidence type="ECO:0000256" key="9">
    <source>
        <dbReference type="SAM" id="MobiDB-lite"/>
    </source>
</evidence>
<dbReference type="InterPro" id="IPR011047">
    <property type="entry name" value="Quinoprotein_ADH-like_sf"/>
</dbReference>
<dbReference type="InterPro" id="IPR001680">
    <property type="entry name" value="WD40_rpt"/>
</dbReference>
<dbReference type="AlphaFoldDB" id="A0A9W8MQS8"/>
<reference evidence="11" key="1">
    <citation type="submission" date="2022-07" db="EMBL/GenBank/DDBJ databases">
        <title>Genome Sequence of Agrocybe chaxingu.</title>
        <authorList>
            <person name="Buettner E."/>
        </authorList>
    </citation>
    <scope>NUCLEOTIDE SEQUENCE</scope>
    <source>
        <strain evidence="11">MP-N11</strain>
    </source>
</reference>
<dbReference type="InterPro" id="IPR057644">
    <property type="entry name" value="Beta-prop_WDR75_2nd"/>
</dbReference>
<feature type="repeat" description="WD" evidence="8">
    <location>
        <begin position="302"/>
        <end position="343"/>
    </location>
</feature>
<dbReference type="PROSITE" id="PS50294">
    <property type="entry name" value="WD_REPEATS_REGION"/>
    <property type="match status" value="1"/>
</dbReference>
<organism evidence="11 12">
    <name type="scientific">Agrocybe chaxingu</name>
    <dbReference type="NCBI Taxonomy" id="84603"/>
    <lineage>
        <taxon>Eukaryota</taxon>
        <taxon>Fungi</taxon>
        <taxon>Dikarya</taxon>
        <taxon>Basidiomycota</taxon>
        <taxon>Agaricomycotina</taxon>
        <taxon>Agaricomycetes</taxon>
        <taxon>Agaricomycetidae</taxon>
        <taxon>Agaricales</taxon>
        <taxon>Agaricineae</taxon>
        <taxon>Strophariaceae</taxon>
        <taxon>Agrocybe</taxon>
    </lineage>
</organism>
<evidence type="ECO:0000256" key="2">
    <source>
        <dbReference type="ARBA" id="ARBA00022517"/>
    </source>
</evidence>
<protein>
    <recommendedName>
        <fullName evidence="10">WD repeat-containing protein 75 second beta-propeller domain-containing protein</fullName>
    </recommendedName>
</protein>
<comment type="subcellular location">
    <subcellularLocation>
        <location evidence="1">Nucleus</location>
        <location evidence="1">Nucleolus</location>
    </subcellularLocation>
</comment>
<keyword evidence="3" id="KW-0698">rRNA processing</keyword>
<evidence type="ECO:0000256" key="7">
    <source>
        <dbReference type="ARBA" id="ARBA00023242"/>
    </source>
</evidence>
<accession>A0A9W8MQS8</accession>
<dbReference type="InterPro" id="IPR015943">
    <property type="entry name" value="WD40/YVTN_repeat-like_dom_sf"/>
</dbReference>
<dbReference type="SUPFAM" id="SSF50978">
    <property type="entry name" value="WD40 repeat-like"/>
    <property type="match status" value="1"/>
</dbReference>
<evidence type="ECO:0000256" key="4">
    <source>
        <dbReference type="ARBA" id="ARBA00022574"/>
    </source>
</evidence>
<dbReference type="Pfam" id="PF23769">
    <property type="entry name" value="Beta-prop_WDR75_2nd"/>
    <property type="match status" value="1"/>
</dbReference>
<keyword evidence="4 8" id="KW-0853">WD repeat</keyword>
<dbReference type="InterPro" id="IPR053826">
    <property type="entry name" value="WDR75"/>
</dbReference>
<dbReference type="PANTHER" id="PTHR44215:SF1">
    <property type="entry name" value="WD REPEAT-CONTAINING PROTEIN 75"/>
    <property type="match status" value="1"/>
</dbReference>
<feature type="compositionally biased region" description="Basic and acidic residues" evidence="9">
    <location>
        <begin position="9"/>
        <end position="20"/>
    </location>
</feature>
<evidence type="ECO:0000313" key="12">
    <source>
        <dbReference type="Proteomes" id="UP001148786"/>
    </source>
</evidence>
<evidence type="ECO:0000256" key="5">
    <source>
        <dbReference type="ARBA" id="ARBA00022737"/>
    </source>
</evidence>
<keyword evidence="6" id="KW-0804">Transcription</keyword>
<dbReference type="SMART" id="SM00320">
    <property type="entry name" value="WD40"/>
    <property type="match status" value="5"/>
</dbReference>
<keyword evidence="7" id="KW-0539">Nucleus</keyword>
<evidence type="ECO:0000256" key="8">
    <source>
        <dbReference type="PROSITE-ProRule" id="PRU00221"/>
    </source>
</evidence>
<keyword evidence="2" id="KW-0690">Ribosome biogenesis</keyword>
<keyword evidence="5" id="KW-0677">Repeat</keyword>
<dbReference type="GO" id="GO:0032040">
    <property type="term" value="C:small-subunit processome"/>
    <property type="evidence" value="ECO:0007669"/>
    <property type="project" value="InterPro"/>
</dbReference>
<dbReference type="OrthoDB" id="4096at2759"/>
<evidence type="ECO:0000256" key="1">
    <source>
        <dbReference type="ARBA" id="ARBA00004604"/>
    </source>
</evidence>
<dbReference type="GO" id="GO:0003723">
    <property type="term" value="F:RNA binding"/>
    <property type="evidence" value="ECO:0007669"/>
    <property type="project" value="InterPro"/>
</dbReference>
<comment type="caution">
    <text evidence="11">The sequence shown here is derived from an EMBL/GenBank/DDBJ whole genome shotgun (WGS) entry which is preliminary data.</text>
</comment>
<dbReference type="SUPFAM" id="SSF50998">
    <property type="entry name" value="Quinoprotein alcohol dehydrogenase-like"/>
    <property type="match status" value="1"/>
</dbReference>
<evidence type="ECO:0000256" key="6">
    <source>
        <dbReference type="ARBA" id="ARBA00023163"/>
    </source>
</evidence>
<evidence type="ECO:0000259" key="10">
    <source>
        <dbReference type="Pfam" id="PF23769"/>
    </source>
</evidence>
<evidence type="ECO:0000313" key="11">
    <source>
        <dbReference type="EMBL" id="KAJ3503453.1"/>
    </source>
</evidence>
<dbReference type="GO" id="GO:0006364">
    <property type="term" value="P:rRNA processing"/>
    <property type="evidence" value="ECO:0007669"/>
    <property type="project" value="UniProtKB-KW"/>
</dbReference>
<dbReference type="EMBL" id="JANKHO010001139">
    <property type="protein sequence ID" value="KAJ3503453.1"/>
    <property type="molecule type" value="Genomic_DNA"/>
</dbReference>
<dbReference type="Proteomes" id="UP001148786">
    <property type="component" value="Unassembled WGS sequence"/>
</dbReference>
<dbReference type="PANTHER" id="PTHR44215">
    <property type="entry name" value="WD REPEAT-CONTAINING PROTEIN 75"/>
    <property type="match status" value="1"/>
</dbReference>
<feature type="region of interest" description="Disordered" evidence="9">
    <location>
        <begin position="1"/>
        <end position="47"/>
    </location>
</feature>
<dbReference type="Pfam" id="PF23869">
    <property type="entry name" value="Beta-prop_WDR75_1st"/>
    <property type="match status" value="1"/>
</dbReference>
<feature type="repeat" description="WD" evidence="8">
    <location>
        <begin position="255"/>
        <end position="279"/>
    </location>
</feature>
<sequence>MAASTSKSPRSDFRPSKDPQKTPSKKGKGKENSNKPASTSTHSPSWEEDAPWIWTSLTDPSSSRVAPVFTKDGSYFFSLIGSSVKIYSTATGIVVSTLTAPASNDNDSYSDILTSAVLNPHNVFQLIVGTLSGRILIWDFVNAILLQTVNVGQPIHYICAHDRFKGSVFVAASRSRKKASSSDTNGIVLQIFIKQSDHTSQAVKIVPVGKIRHPTGLSISANGAWLVASAAHKVYVVKTESLEAGFTKYVSPERLTCLTFHPSEEYFATGDEKGVIRIWYCLNDSLAVNVRGVEKRTQTRALHWHAHAVSSLTFSPNGAYLLSGGEESVLVIWQLHTGKKEFVPRVGAPISTICVLRPVNGEEEYLLGLADATYTFINSSSLKIVRSCSRIKIDPAFSQEPASTSNLDSAPLAVQPLTSTFILPSSHASSLQIYSPSSSTLISELEVSPSNRVSRREDKPITPSRVEHAVVSASGLWMATTDRREDDAGFRPEVYLKFWAWDKKEENWVLNTRIDRPHGTFKVVDVSFSPIVEGSDLAFLVTTGEDDLIKVWRLWSHKKDSEQGSDIWVCHTTLAFRLERPRSVSWSPDTSLFSVSVGPHIALYDPTMLSAQFVGRSGRHLLACGTNTLIMWDLIDNEVFWQTTTPVQNEKIIPHPGEDLFAVIHSPVIANDAQHTKISTFRVGSSSPSSVRSVPFGLRKVIWGAFPASAGFSLVGITERWRVVVMGDSAAPFNDEGRVARGINIVNHGQQRRTLFQDLFGASAFADSNSDFPEWVSAPRKDNVSLGLFSAPAFLRPALDTLFDPLIKSFLTVRIAEDAVRSDQPADADEDVAMEEAADSLITPNQPPTSASTWRTGYVYEAFPDKLSKQTLLASQVPG</sequence>
<gene>
    <name evidence="11" type="ORF">NLJ89_g8426</name>
</gene>
<keyword evidence="12" id="KW-1185">Reference proteome</keyword>
<dbReference type="Gene3D" id="2.130.10.10">
    <property type="entry name" value="YVTN repeat-like/Quinoprotein amine dehydrogenase"/>
    <property type="match status" value="2"/>
</dbReference>
<name>A0A9W8MQS8_9AGAR</name>
<evidence type="ECO:0000256" key="3">
    <source>
        <dbReference type="ARBA" id="ARBA00022552"/>
    </source>
</evidence>